<proteinExistence type="predicted"/>
<evidence type="ECO:0000313" key="1">
    <source>
        <dbReference type="EMBL" id="KAK1377257.1"/>
    </source>
</evidence>
<name>A0AAD8I173_9APIA</name>
<organism evidence="1 2">
    <name type="scientific">Heracleum sosnowskyi</name>
    <dbReference type="NCBI Taxonomy" id="360622"/>
    <lineage>
        <taxon>Eukaryota</taxon>
        <taxon>Viridiplantae</taxon>
        <taxon>Streptophyta</taxon>
        <taxon>Embryophyta</taxon>
        <taxon>Tracheophyta</taxon>
        <taxon>Spermatophyta</taxon>
        <taxon>Magnoliopsida</taxon>
        <taxon>eudicotyledons</taxon>
        <taxon>Gunneridae</taxon>
        <taxon>Pentapetalae</taxon>
        <taxon>asterids</taxon>
        <taxon>campanulids</taxon>
        <taxon>Apiales</taxon>
        <taxon>Apiaceae</taxon>
        <taxon>Apioideae</taxon>
        <taxon>apioid superclade</taxon>
        <taxon>Tordylieae</taxon>
        <taxon>Tordyliinae</taxon>
        <taxon>Heracleum</taxon>
    </lineage>
</organism>
<keyword evidence="2" id="KW-1185">Reference proteome</keyword>
<gene>
    <name evidence="1" type="ORF">POM88_033450</name>
</gene>
<dbReference type="EMBL" id="JAUIZM010000007">
    <property type="protein sequence ID" value="KAK1377257.1"/>
    <property type="molecule type" value="Genomic_DNA"/>
</dbReference>
<reference evidence="1" key="1">
    <citation type="submission" date="2023-02" db="EMBL/GenBank/DDBJ databases">
        <title>Genome of toxic invasive species Heracleum sosnowskyi carries increased number of genes despite the absence of recent whole-genome duplications.</title>
        <authorList>
            <person name="Schelkunov M."/>
            <person name="Shtratnikova V."/>
            <person name="Makarenko M."/>
            <person name="Klepikova A."/>
            <person name="Omelchenko D."/>
            <person name="Novikova G."/>
            <person name="Obukhova E."/>
            <person name="Bogdanov V."/>
            <person name="Penin A."/>
            <person name="Logacheva M."/>
        </authorList>
    </citation>
    <scope>NUCLEOTIDE SEQUENCE</scope>
    <source>
        <strain evidence="1">Hsosn_3</strain>
        <tissue evidence="1">Leaf</tissue>
    </source>
</reference>
<sequence length="115" mass="13406">MYDGQEAVDYRLRFPRHRNKLDPEVVAVLQEMLVQVNALVEASQGTVSAISANTMRLKLLERMYGDGQNYIYRFYSTAVYQKILKYINLKAKILQLNTKRKNNIAIEQDYLTKLS</sequence>
<accession>A0AAD8I173</accession>
<dbReference type="Proteomes" id="UP001237642">
    <property type="component" value="Unassembled WGS sequence"/>
</dbReference>
<evidence type="ECO:0000313" key="2">
    <source>
        <dbReference type="Proteomes" id="UP001237642"/>
    </source>
</evidence>
<dbReference type="AlphaFoldDB" id="A0AAD8I173"/>
<reference evidence="1" key="2">
    <citation type="submission" date="2023-05" db="EMBL/GenBank/DDBJ databases">
        <authorList>
            <person name="Schelkunov M.I."/>
        </authorList>
    </citation>
    <scope>NUCLEOTIDE SEQUENCE</scope>
    <source>
        <strain evidence="1">Hsosn_3</strain>
        <tissue evidence="1">Leaf</tissue>
    </source>
</reference>
<protein>
    <submittedName>
        <fullName evidence="1">Uncharacterized protein</fullName>
    </submittedName>
</protein>
<comment type="caution">
    <text evidence="1">The sequence shown here is derived from an EMBL/GenBank/DDBJ whole genome shotgun (WGS) entry which is preliminary data.</text>
</comment>